<comment type="caution">
    <text evidence="7">The sequence shown here is derived from an EMBL/GenBank/DDBJ whole genome shotgun (WGS) entry which is preliminary data.</text>
</comment>
<dbReference type="Proteomes" id="UP000551758">
    <property type="component" value="Unassembled WGS sequence"/>
</dbReference>
<sequence>MKGGQEAKTGWGGDTWTEAEVALKVTIGVPLSRPGSLSLSFSALTQTPDVHIHGTLESGHPKTISCRVPWTCERGTPPPSPRLAWPSPTWVPRFPTPQCSPSPQGSRTMAPTSPVEKKAQVGPNRSSLGSVVEAGSVSSLQSRAGLQNSDERKTQAMLTALSPVPLGLIPVDMSPSGNGREETNLHDERKNVEREPLMMVWAQLSLSLSAFLPGPKPLHNGSSVPVQEGPSLQLVCVAKSNPPATMSWTWGSLLLNPSSPSNPGVLNLPRVELGHHRKYVCQAQHLLGSLEISLSLFSPHSCSVPPAAERTKVCTAAALLEPSQLPPFTGSLGKNWWQGTTATSPSGSLPAPLGLGPTAP</sequence>
<accession>A0A7J7ENC5</accession>
<dbReference type="InterPro" id="IPR003598">
    <property type="entry name" value="Ig_sub2"/>
</dbReference>
<feature type="region of interest" description="Disordered" evidence="5">
    <location>
        <begin position="95"/>
        <end position="130"/>
    </location>
</feature>
<dbReference type="PROSITE" id="PS50835">
    <property type="entry name" value="IG_LIKE"/>
    <property type="match status" value="1"/>
</dbReference>
<dbReference type="InterPro" id="IPR051036">
    <property type="entry name" value="SIGLEC"/>
</dbReference>
<evidence type="ECO:0000256" key="5">
    <source>
        <dbReference type="SAM" id="MobiDB-lite"/>
    </source>
</evidence>
<feature type="region of interest" description="Disordered" evidence="5">
    <location>
        <begin position="336"/>
        <end position="360"/>
    </location>
</feature>
<feature type="compositionally biased region" description="Low complexity" evidence="5">
    <location>
        <begin position="339"/>
        <end position="360"/>
    </location>
</feature>
<evidence type="ECO:0000256" key="2">
    <source>
        <dbReference type="ARBA" id="ARBA00022692"/>
    </source>
</evidence>
<dbReference type="PANTHER" id="PTHR12035">
    <property type="entry name" value="SIALIC ACID BINDING IMMUNOGLOBULIN-LIKE LECTIN"/>
    <property type="match status" value="1"/>
</dbReference>
<evidence type="ECO:0000256" key="3">
    <source>
        <dbReference type="ARBA" id="ARBA00022989"/>
    </source>
</evidence>
<dbReference type="EMBL" id="JACDTQ010002604">
    <property type="protein sequence ID" value="KAF5917104.1"/>
    <property type="molecule type" value="Genomic_DNA"/>
</dbReference>
<dbReference type="AlphaFoldDB" id="A0A7J7ENC5"/>
<dbReference type="GO" id="GO:0007155">
    <property type="term" value="P:cell adhesion"/>
    <property type="evidence" value="ECO:0007669"/>
    <property type="project" value="TreeGrafter"/>
</dbReference>
<dbReference type="SUPFAM" id="SSF48726">
    <property type="entry name" value="Immunoglobulin"/>
    <property type="match status" value="1"/>
</dbReference>
<reference evidence="7 8" key="1">
    <citation type="journal article" date="2020" name="Mol. Biol. Evol.">
        <title>Interspecific Gene Flow and the Evolution of Specialization in Black and White Rhinoceros.</title>
        <authorList>
            <person name="Moodley Y."/>
            <person name="Westbury M.V."/>
            <person name="Russo I.M."/>
            <person name="Gopalakrishnan S."/>
            <person name="Rakotoarivelo A."/>
            <person name="Olsen R.A."/>
            <person name="Prost S."/>
            <person name="Tunstall T."/>
            <person name="Ryder O.A."/>
            <person name="Dalen L."/>
            <person name="Bruford M.W."/>
        </authorList>
    </citation>
    <scope>NUCLEOTIDE SEQUENCE [LARGE SCALE GENOMIC DNA]</scope>
    <source>
        <strain evidence="7">SBR-YM</strain>
        <tissue evidence="7">Skin</tissue>
    </source>
</reference>
<organism evidence="7 8">
    <name type="scientific">Diceros bicornis minor</name>
    <name type="common">South-central black rhinoceros</name>
    <dbReference type="NCBI Taxonomy" id="77932"/>
    <lineage>
        <taxon>Eukaryota</taxon>
        <taxon>Metazoa</taxon>
        <taxon>Chordata</taxon>
        <taxon>Craniata</taxon>
        <taxon>Vertebrata</taxon>
        <taxon>Euteleostomi</taxon>
        <taxon>Mammalia</taxon>
        <taxon>Eutheria</taxon>
        <taxon>Laurasiatheria</taxon>
        <taxon>Perissodactyla</taxon>
        <taxon>Rhinocerotidae</taxon>
        <taxon>Diceros</taxon>
    </lineage>
</organism>
<evidence type="ECO:0000313" key="7">
    <source>
        <dbReference type="EMBL" id="KAF5917104.1"/>
    </source>
</evidence>
<dbReference type="GO" id="GO:0005886">
    <property type="term" value="C:plasma membrane"/>
    <property type="evidence" value="ECO:0007669"/>
    <property type="project" value="TreeGrafter"/>
</dbReference>
<evidence type="ECO:0000313" key="8">
    <source>
        <dbReference type="Proteomes" id="UP000551758"/>
    </source>
</evidence>
<keyword evidence="2" id="KW-0812">Transmembrane</keyword>
<comment type="subcellular location">
    <subcellularLocation>
        <location evidence="1">Membrane</location>
        <topology evidence="1">Single-pass type I membrane protein</topology>
    </subcellularLocation>
</comment>
<keyword evidence="4" id="KW-0472">Membrane</keyword>
<feature type="compositionally biased region" description="Polar residues" evidence="5">
    <location>
        <begin position="101"/>
        <end position="111"/>
    </location>
</feature>
<dbReference type="Pfam" id="PF13927">
    <property type="entry name" value="Ig_3"/>
    <property type="match status" value="1"/>
</dbReference>
<evidence type="ECO:0000256" key="1">
    <source>
        <dbReference type="ARBA" id="ARBA00004479"/>
    </source>
</evidence>
<dbReference type="InterPro" id="IPR036179">
    <property type="entry name" value="Ig-like_dom_sf"/>
</dbReference>
<dbReference type="SMART" id="SM00408">
    <property type="entry name" value="IGc2"/>
    <property type="match status" value="1"/>
</dbReference>
<name>A0A7J7ENC5_DICBM</name>
<gene>
    <name evidence="7" type="ORF">HPG69_014033</name>
</gene>
<evidence type="ECO:0000259" key="6">
    <source>
        <dbReference type="PROSITE" id="PS50835"/>
    </source>
</evidence>
<proteinExistence type="predicted"/>
<feature type="domain" description="Ig-like" evidence="6">
    <location>
        <begin position="215"/>
        <end position="293"/>
    </location>
</feature>
<dbReference type="GO" id="GO:0033691">
    <property type="term" value="F:sialic acid binding"/>
    <property type="evidence" value="ECO:0007669"/>
    <property type="project" value="TreeGrafter"/>
</dbReference>
<evidence type="ECO:0000256" key="4">
    <source>
        <dbReference type="ARBA" id="ARBA00023136"/>
    </source>
</evidence>
<dbReference type="InterPro" id="IPR013783">
    <property type="entry name" value="Ig-like_fold"/>
</dbReference>
<dbReference type="InterPro" id="IPR007110">
    <property type="entry name" value="Ig-like_dom"/>
</dbReference>
<protein>
    <recommendedName>
        <fullName evidence="6">Ig-like domain-containing protein</fullName>
    </recommendedName>
</protein>
<dbReference type="Gene3D" id="2.60.40.10">
    <property type="entry name" value="Immunoglobulins"/>
    <property type="match status" value="1"/>
</dbReference>
<keyword evidence="8" id="KW-1185">Reference proteome</keyword>
<keyword evidence="3" id="KW-1133">Transmembrane helix</keyword>
<dbReference type="PANTHER" id="PTHR12035:SF139">
    <property type="entry name" value="IG-LIKE DOMAIN-CONTAINING PROTEIN"/>
    <property type="match status" value="1"/>
</dbReference>